<dbReference type="PROSITE" id="PS50943">
    <property type="entry name" value="HTH_CROC1"/>
    <property type="match status" value="1"/>
</dbReference>
<dbReference type="InterPro" id="IPR043917">
    <property type="entry name" value="DUF5753"/>
</dbReference>
<keyword evidence="3" id="KW-1185">Reference proteome</keyword>
<reference evidence="2 3" key="1">
    <citation type="submission" date="2019-12" db="EMBL/GenBank/DDBJ databases">
        <title>Whole genome sequencing of endophytic Actinobacterium Micromonospora sp. MPMI6T.</title>
        <authorList>
            <person name="Evv R."/>
            <person name="Podile A.R."/>
        </authorList>
    </citation>
    <scope>NUCLEOTIDE SEQUENCE [LARGE SCALE GENOMIC DNA]</scope>
    <source>
        <strain evidence="2 3">MPMI6</strain>
    </source>
</reference>
<evidence type="ECO:0000313" key="3">
    <source>
        <dbReference type="Proteomes" id="UP000823521"/>
    </source>
</evidence>
<dbReference type="EMBL" id="WVUH01000007">
    <property type="protein sequence ID" value="MBO4204830.1"/>
    <property type="molecule type" value="Genomic_DNA"/>
</dbReference>
<proteinExistence type="predicted"/>
<dbReference type="Proteomes" id="UP000823521">
    <property type="component" value="Unassembled WGS sequence"/>
</dbReference>
<feature type="domain" description="HTH cro/C1-type" evidence="1">
    <location>
        <begin position="18"/>
        <end position="72"/>
    </location>
</feature>
<evidence type="ECO:0000313" key="2">
    <source>
        <dbReference type="EMBL" id="MBO4204830.1"/>
    </source>
</evidence>
<dbReference type="InterPro" id="IPR001387">
    <property type="entry name" value="Cro/C1-type_HTH"/>
</dbReference>
<dbReference type="SUPFAM" id="SSF47413">
    <property type="entry name" value="lambda repressor-like DNA-binding domains"/>
    <property type="match status" value="1"/>
</dbReference>
<protein>
    <submittedName>
        <fullName evidence="2">Helix-turn-helix domain-containing protein</fullName>
    </submittedName>
</protein>
<dbReference type="Pfam" id="PF19054">
    <property type="entry name" value="DUF5753"/>
    <property type="match status" value="1"/>
</dbReference>
<name>A0ABS3VJX2_MICEH</name>
<dbReference type="InterPro" id="IPR010982">
    <property type="entry name" value="Lambda_DNA-bd_dom_sf"/>
</dbReference>
<dbReference type="Pfam" id="PF13560">
    <property type="entry name" value="HTH_31"/>
    <property type="match status" value="1"/>
</dbReference>
<dbReference type="SMART" id="SM00530">
    <property type="entry name" value="HTH_XRE"/>
    <property type="match status" value="1"/>
</dbReference>
<dbReference type="Gene3D" id="1.10.260.40">
    <property type="entry name" value="lambda repressor-like DNA-binding domains"/>
    <property type="match status" value="1"/>
</dbReference>
<evidence type="ECO:0000259" key="1">
    <source>
        <dbReference type="PROSITE" id="PS50943"/>
    </source>
</evidence>
<comment type="caution">
    <text evidence="2">The sequence shown here is derived from an EMBL/GenBank/DDBJ whole genome shotgun (WGS) entry which is preliminary data.</text>
</comment>
<sequence length="294" mass="32921">MADDAGSTVPRRQLGRMLRQLRAEARMTLDGVAEELECSRQKLWRIETGIGPVRAVDVKGLCDLYGVRPELREALIALAGETRARGWWHAYGDTIPEWFQLYVGLENAAAHLRFFKNTLVPGIFQSRDYAHGVYQVDQPDMSEEDRQRAVEIRLRRQSLLSRRLPRAPETQVILCESVLLRPVGDQATMTGQLRRLLADSELPNVSIRVLPLAAGPHHGTVAGEFVMLEFPTGNRTTSEPPIVYSESVTGALYLDRPAEFATYENVWASLTALALDEGQSRQLINKIIGEVHHG</sequence>
<accession>A0ABS3VJX2</accession>
<organism evidence="2 3">
    <name type="scientific">Micromonospora echinofusca</name>
    <dbReference type="NCBI Taxonomy" id="47858"/>
    <lineage>
        <taxon>Bacteria</taxon>
        <taxon>Bacillati</taxon>
        <taxon>Actinomycetota</taxon>
        <taxon>Actinomycetes</taxon>
        <taxon>Micromonosporales</taxon>
        <taxon>Micromonosporaceae</taxon>
        <taxon>Micromonospora</taxon>
    </lineage>
</organism>
<dbReference type="CDD" id="cd00093">
    <property type="entry name" value="HTH_XRE"/>
    <property type="match status" value="1"/>
</dbReference>
<gene>
    <name evidence="2" type="ORF">GSF22_02240</name>
</gene>
<dbReference type="RefSeq" id="WP_208811017.1">
    <property type="nucleotide sequence ID" value="NZ_WVUH01000007.1"/>
</dbReference>